<dbReference type="FunCoup" id="E3NGG1">
    <property type="interactions" value="549"/>
</dbReference>
<proteinExistence type="predicted"/>
<sequence length="315" mass="36337">MSSPFPLLRLPRLVLGEVFKSLNLGEKIKLSLCSKKVSTQINNNRLYSQKVIVDLDCSRQKIIRVLSENDKDTFQISIHPDSDICPYSTIQQCSMLCSTVRVMSIQTGIKTFWENNQKEGYLSFLRHLLKIFQCKFSTDLSLYYSDLFEPIISELFALQVEFKEFTLLPFKNHNLLWNQISSNLEMVEYLTIVPISDTGFRPVFNSWPQNITIWSSDWFTLESLLECTCTRITLWGSLLKNKELDEILREWRAGELPNLKHLTIASLNFKDNGEHILGMNPLELDGMVIQTDDGSKTATIKLGHRLIKMSVTPFQ</sequence>
<accession>E3NGG1</accession>
<dbReference type="Pfam" id="PF00646">
    <property type="entry name" value="F-box"/>
    <property type="match status" value="1"/>
</dbReference>
<keyword evidence="3" id="KW-1185">Reference proteome</keyword>
<dbReference type="PANTHER" id="PTHR21503">
    <property type="entry name" value="F-BOX-CONTAINING HYPOTHETICAL PROTEIN C.ELEGANS"/>
    <property type="match status" value="1"/>
</dbReference>
<gene>
    <name evidence="2" type="ORF">CRE_31519</name>
</gene>
<dbReference type="eggNOG" id="ENOG502RT6G">
    <property type="taxonomic scope" value="Eukaryota"/>
</dbReference>
<dbReference type="InterPro" id="IPR001810">
    <property type="entry name" value="F-box_dom"/>
</dbReference>
<evidence type="ECO:0000259" key="1">
    <source>
        <dbReference type="PROSITE" id="PS50181"/>
    </source>
</evidence>
<name>E3NGG1_CAERE</name>
<dbReference type="STRING" id="31234.E3NGG1"/>
<dbReference type="HOGENOM" id="CLU_028840_6_0_1"/>
<evidence type="ECO:0000313" key="2">
    <source>
        <dbReference type="EMBL" id="EFO97104.1"/>
    </source>
</evidence>
<protein>
    <recommendedName>
        <fullName evidence="1">F-box domain-containing protein</fullName>
    </recommendedName>
</protein>
<dbReference type="AlphaFoldDB" id="E3NGG1"/>
<dbReference type="PANTHER" id="PTHR21503:SF52">
    <property type="entry name" value="F-BOX DOMAIN-CONTAINING PROTEIN"/>
    <property type="match status" value="1"/>
</dbReference>
<evidence type="ECO:0000313" key="3">
    <source>
        <dbReference type="Proteomes" id="UP000008281"/>
    </source>
</evidence>
<dbReference type="InterPro" id="IPR012885">
    <property type="entry name" value="F-box_Sdz-33"/>
</dbReference>
<dbReference type="EMBL" id="DS268654">
    <property type="protein sequence ID" value="EFO97104.1"/>
    <property type="molecule type" value="Genomic_DNA"/>
</dbReference>
<feature type="domain" description="F-box" evidence="1">
    <location>
        <begin position="4"/>
        <end position="50"/>
    </location>
</feature>
<dbReference type="PROSITE" id="PS50181">
    <property type="entry name" value="FBOX"/>
    <property type="match status" value="1"/>
</dbReference>
<reference evidence="2" key="1">
    <citation type="submission" date="2007-07" db="EMBL/GenBank/DDBJ databases">
        <title>PCAP assembly of the Caenorhabditis remanei genome.</title>
        <authorList>
            <consortium name="The Caenorhabditis remanei Sequencing Consortium"/>
            <person name="Wilson R.K."/>
        </authorList>
    </citation>
    <scope>NUCLEOTIDE SEQUENCE [LARGE SCALE GENOMIC DNA]</scope>
    <source>
        <strain evidence="2">PB4641</strain>
    </source>
</reference>
<dbReference type="Proteomes" id="UP000008281">
    <property type="component" value="Unassembled WGS sequence"/>
</dbReference>
<organism evidence="3">
    <name type="scientific">Caenorhabditis remanei</name>
    <name type="common">Caenorhabditis vulgaris</name>
    <dbReference type="NCBI Taxonomy" id="31234"/>
    <lineage>
        <taxon>Eukaryota</taxon>
        <taxon>Metazoa</taxon>
        <taxon>Ecdysozoa</taxon>
        <taxon>Nematoda</taxon>
        <taxon>Chromadorea</taxon>
        <taxon>Rhabditida</taxon>
        <taxon>Rhabditina</taxon>
        <taxon>Rhabditomorpha</taxon>
        <taxon>Rhabditoidea</taxon>
        <taxon>Rhabditidae</taxon>
        <taxon>Peloderinae</taxon>
        <taxon>Caenorhabditis</taxon>
    </lineage>
</organism>
<dbReference type="InParanoid" id="E3NGG1"/>
<dbReference type="Pfam" id="PF07735">
    <property type="entry name" value="FBA_2"/>
    <property type="match status" value="1"/>
</dbReference>